<dbReference type="PATRIC" id="fig|1341156.4.peg.2591"/>
<evidence type="ECO:0000313" key="3">
    <source>
        <dbReference type="Proteomes" id="UP000021369"/>
    </source>
</evidence>
<keyword evidence="1" id="KW-0732">Signal</keyword>
<feature type="signal peptide" evidence="1">
    <location>
        <begin position="1"/>
        <end position="21"/>
    </location>
</feature>
<dbReference type="PROSITE" id="PS51257">
    <property type="entry name" value="PROKAR_LIPOPROTEIN"/>
    <property type="match status" value="1"/>
</dbReference>
<organism evidence="2 3">
    <name type="scientific">Ruminococcus albus SY3</name>
    <dbReference type="NCBI Taxonomy" id="1341156"/>
    <lineage>
        <taxon>Bacteria</taxon>
        <taxon>Bacillati</taxon>
        <taxon>Bacillota</taxon>
        <taxon>Clostridia</taxon>
        <taxon>Eubacteriales</taxon>
        <taxon>Oscillospiraceae</taxon>
        <taxon>Ruminococcus</taxon>
    </lineage>
</organism>
<evidence type="ECO:0000256" key="1">
    <source>
        <dbReference type="SAM" id="SignalP"/>
    </source>
</evidence>
<name>A0A011UZI3_RUMAL</name>
<dbReference type="EMBL" id="JEOB01000004">
    <property type="protein sequence ID" value="EXM38592.1"/>
    <property type="molecule type" value="Genomic_DNA"/>
</dbReference>
<keyword evidence="3" id="KW-1185">Reference proteome</keyword>
<gene>
    <name evidence="2" type="ORF">RASY3_14950</name>
</gene>
<feature type="chain" id="PRO_5039273860" evidence="1">
    <location>
        <begin position="22"/>
        <end position="243"/>
    </location>
</feature>
<dbReference type="AlphaFoldDB" id="A0A011UZI3"/>
<proteinExistence type="predicted"/>
<reference evidence="2 3" key="1">
    <citation type="submission" date="2013-06" db="EMBL/GenBank/DDBJ databases">
        <title>Rumen cellulosomics: divergent fiber-degrading strategies revealed by comparative genome-wide analysis of six Ruminococcal strains.</title>
        <authorList>
            <person name="Dassa B."/>
            <person name="Borovok I."/>
            <person name="Lamed R."/>
            <person name="Flint H."/>
            <person name="Yeoman C.J."/>
            <person name="White B."/>
            <person name="Bayer E.A."/>
        </authorList>
    </citation>
    <scope>NUCLEOTIDE SEQUENCE [LARGE SCALE GENOMIC DNA]</scope>
    <source>
        <strain evidence="2 3">SY3</strain>
    </source>
</reference>
<dbReference type="OrthoDB" id="9785345at2"/>
<accession>A0A011UZI3</accession>
<dbReference type="RefSeq" id="WP_051506621.1">
    <property type="nucleotide sequence ID" value="NZ_JEOB01000004.1"/>
</dbReference>
<protein>
    <submittedName>
        <fullName evidence="2">Uncharacterized protein</fullName>
    </submittedName>
</protein>
<dbReference type="Proteomes" id="UP000021369">
    <property type="component" value="Unassembled WGS sequence"/>
</dbReference>
<evidence type="ECO:0000313" key="2">
    <source>
        <dbReference type="EMBL" id="EXM38592.1"/>
    </source>
</evidence>
<sequence>MYNYKKYVICAAVAIIMGVVAAISCTHKNYQVSLKEEPDSSYIDYIITDNEDSETTTEDEDVVTESICESIEDESNTEDISSDSLVTSDSIIDNFGVMSVTEEYEPIIIEAPIEPKVSTTQAEQIPKELEKTVESTPILVEETPTEVACVADYTPYELYNMGRLYWGDYQYTWYSERVLPGYGLAIDGRHTDADGFVCDGDGYICVAASSLSKGTVVDTPFGRQGKVYDSGCAWGTIDVYVNW</sequence>
<comment type="caution">
    <text evidence="2">The sequence shown here is derived from an EMBL/GenBank/DDBJ whole genome shotgun (WGS) entry which is preliminary data.</text>
</comment>